<evidence type="ECO:0000313" key="3">
    <source>
        <dbReference type="Proteomes" id="UP000064920"/>
    </source>
</evidence>
<dbReference type="InterPro" id="IPR023210">
    <property type="entry name" value="NADP_OxRdtase_dom"/>
</dbReference>
<dbReference type="PANTHER" id="PTHR43364">
    <property type="entry name" value="NADH-SPECIFIC METHYLGLYOXAL REDUCTASE-RELATED"/>
    <property type="match status" value="1"/>
</dbReference>
<dbReference type="AlphaFoldDB" id="A0A0P0AE17"/>
<reference evidence="3" key="1">
    <citation type="submission" date="2015-05" db="EMBL/GenBank/DDBJ databases">
        <authorList>
            <person name="Oh H.-M."/>
            <person name="Yang J.-A."/>
            <person name="Cho J.-C."/>
            <person name="Kang I."/>
        </authorList>
    </citation>
    <scope>NUCLEOTIDE SEQUENCE [LARGE SCALE GENOMIC DNA]</scope>
    <source>
        <strain evidence="3">IMCC 12053</strain>
    </source>
</reference>
<sequence>MKMRKIGKSDLNVSEICLGTMTWGSQDSLENAHAQIAHAKEQGINFMDTAEMYPVNPVRAETVGDTEEIIGKYFAATGDRADWVLATKIAGPSGFISQEGITPATLEARLDLSLKRLQSEYVDLYQLHWPNRGSYHFRQHWTFDPSAQPAKEEILDNMRAVSEKMAELQKAGKVREFGTSNESVWGMTQWQRVAEETGGPRMQSIQNEYSLMCRLYDTDMAEFAVHEGVTLLAYSVLACGMLSGKYHGGTTIDPDSRLAVGGGLGGRVTPQAWPAVEAYMEIAKNHGLDPVAMSIAWSLTRPFDVMPIIGGRSVEQLQHSIDGGTLVLSKEVLAEIDAAHRAHGKPF</sequence>
<name>A0A0P0AE17_9RHOB</name>
<keyword evidence="3" id="KW-1185">Reference proteome</keyword>
<dbReference type="Gene3D" id="3.20.20.100">
    <property type="entry name" value="NADP-dependent oxidoreductase domain"/>
    <property type="match status" value="1"/>
</dbReference>
<dbReference type="InterPro" id="IPR036812">
    <property type="entry name" value="NAD(P)_OxRdtase_dom_sf"/>
</dbReference>
<dbReference type="Proteomes" id="UP000064920">
    <property type="component" value="Chromosome"/>
</dbReference>
<dbReference type="EMBL" id="CP012023">
    <property type="protein sequence ID" value="ALI56494.1"/>
    <property type="molecule type" value="Genomic_DNA"/>
</dbReference>
<dbReference type="KEGG" id="cmar:IMCC12053_2547"/>
<dbReference type="SUPFAM" id="SSF51430">
    <property type="entry name" value="NAD(P)-linked oxidoreductase"/>
    <property type="match status" value="1"/>
</dbReference>
<dbReference type="GO" id="GO:0016491">
    <property type="term" value="F:oxidoreductase activity"/>
    <property type="evidence" value="ECO:0007669"/>
    <property type="project" value="UniProtKB-KW"/>
</dbReference>
<dbReference type="PANTHER" id="PTHR43364:SF4">
    <property type="entry name" value="NAD(P)-LINKED OXIDOREDUCTASE SUPERFAMILY PROTEIN"/>
    <property type="match status" value="1"/>
</dbReference>
<dbReference type="Pfam" id="PF00248">
    <property type="entry name" value="Aldo_ket_red"/>
    <property type="match status" value="1"/>
</dbReference>
<evidence type="ECO:0000256" key="1">
    <source>
        <dbReference type="ARBA" id="ARBA00023002"/>
    </source>
</evidence>
<dbReference type="PATRIC" id="fig|1397108.4.peg.2601"/>
<organism evidence="2 3">
    <name type="scientific">Celeribacter marinus</name>
    <dbReference type="NCBI Taxonomy" id="1397108"/>
    <lineage>
        <taxon>Bacteria</taxon>
        <taxon>Pseudomonadati</taxon>
        <taxon>Pseudomonadota</taxon>
        <taxon>Alphaproteobacteria</taxon>
        <taxon>Rhodobacterales</taxon>
        <taxon>Roseobacteraceae</taxon>
        <taxon>Celeribacter</taxon>
    </lineage>
</organism>
<dbReference type="OrthoDB" id="9803483at2"/>
<evidence type="ECO:0000313" key="2">
    <source>
        <dbReference type="EMBL" id="ALI56494.1"/>
    </source>
</evidence>
<dbReference type="RefSeq" id="WP_062219511.1">
    <property type="nucleotide sequence ID" value="NZ_CP012023.1"/>
</dbReference>
<proteinExistence type="predicted"/>
<accession>A0A0P0AE17</accession>
<dbReference type="InterPro" id="IPR050523">
    <property type="entry name" value="AKR_Detox_Biosynth"/>
</dbReference>
<dbReference type="STRING" id="1397108.IMCC12053_2547"/>
<keyword evidence="1" id="KW-0560">Oxidoreductase</keyword>
<protein>
    <submittedName>
        <fullName evidence="2">Oxidoreductase, aldo/keto reductase family</fullName>
    </submittedName>
</protein>
<gene>
    <name evidence="2" type="ORF">IMCC12053_2547</name>
</gene>